<name>A0A183I634_9BILA</name>
<dbReference type="WBParaSite" id="OFLC_0001520701-mRNA-1">
    <property type="protein sequence ID" value="OFLC_0001520701-mRNA-1"/>
    <property type="gene ID" value="OFLC_0001520701"/>
</dbReference>
<keyword evidence="3" id="KW-1185">Reference proteome</keyword>
<dbReference type="AlphaFoldDB" id="A0A183I634"/>
<evidence type="ECO:0000313" key="2">
    <source>
        <dbReference type="EMBL" id="VDP20787.1"/>
    </source>
</evidence>
<accession>A0A183I634</accession>
<feature type="region of interest" description="Disordered" evidence="1">
    <location>
        <begin position="72"/>
        <end position="118"/>
    </location>
</feature>
<evidence type="ECO:0000256" key="1">
    <source>
        <dbReference type="SAM" id="MobiDB-lite"/>
    </source>
</evidence>
<gene>
    <name evidence="2" type="ORF">OFLC_LOCUS15196</name>
</gene>
<protein>
    <submittedName>
        <fullName evidence="4">FOXP-CC domain-containing protein</fullName>
    </submittedName>
</protein>
<reference evidence="4" key="1">
    <citation type="submission" date="2016-06" db="UniProtKB">
        <authorList>
            <consortium name="WormBaseParasite"/>
        </authorList>
    </citation>
    <scope>IDENTIFICATION</scope>
</reference>
<sequence length="136" mass="15690">MENHQQTYTTTSIEGPSTTSLEIATDTVDEERLALLQQMYQQKQVELLSQYQQAQSNLAMQHLTYFQALQTSQQQKQQQQQQQQQPLQDTKTSEQTSAISVVDISEDSDTQMSPSARDCVGLRNRRYEFRYNSSCN</sequence>
<feature type="region of interest" description="Disordered" evidence="1">
    <location>
        <begin position="1"/>
        <end position="21"/>
    </location>
</feature>
<reference evidence="2 3" key="2">
    <citation type="submission" date="2018-11" db="EMBL/GenBank/DDBJ databases">
        <authorList>
            <consortium name="Pathogen Informatics"/>
        </authorList>
    </citation>
    <scope>NUCLEOTIDE SEQUENCE [LARGE SCALE GENOMIC DNA]</scope>
</reference>
<dbReference type="STRING" id="387005.A0A183I634"/>
<dbReference type="Proteomes" id="UP000267606">
    <property type="component" value="Unassembled WGS sequence"/>
</dbReference>
<evidence type="ECO:0000313" key="3">
    <source>
        <dbReference type="Proteomes" id="UP000267606"/>
    </source>
</evidence>
<feature type="compositionally biased region" description="Low complexity" evidence="1">
    <location>
        <begin position="72"/>
        <end position="88"/>
    </location>
</feature>
<proteinExistence type="predicted"/>
<organism evidence="4">
    <name type="scientific">Onchocerca flexuosa</name>
    <dbReference type="NCBI Taxonomy" id="387005"/>
    <lineage>
        <taxon>Eukaryota</taxon>
        <taxon>Metazoa</taxon>
        <taxon>Ecdysozoa</taxon>
        <taxon>Nematoda</taxon>
        <taxon>Chromadorea</taxon>
        <taxon>Rhabditida</taxon>
        <taxon>Spirurina</taxon>
        <taxon>Spiruromorpha</taxon>
        <taxon>Filarioidea</taxon>
        <taxon>Onchocercidae</taxon>
        <taxon>Onchocerca</taxon>
    </lineage>
</organism>
<dbReference type="EMBL" id="UZAJ01041748">
    <property type="protein sequence ID" value="VDP20787.1"/>
    <property type="molecule type" value="Genomic_DNA"/>
</dbReference>
<evidence type="ECO:0000313" key="4">
    <source>
        <dbReference type="WBParaSite" id="OFLC_0001520701-mRNA-1"/>
    </source>
</evidence>
<feature type="compositionally biased region" description="Polar residues" evidence="1">
    <location>
        <begin position="89"/>
        <end position="99"/>
    </location>
</feature>